<gene>
    <name evidence="7" type="ORF">ACFQH9_13160</name>
</gene>
<dbReference type="PROSITE" id="PS50045">
    <property type="entry name" value="SIGMA54_INTERACT_4"/>
    <property type="match status" value="1"/>
</dbReference>
<evidence type="ECO:0000256" key="4">
    <source>
        <dbReference type="ARBA" id="ARBA00023163"/>
    </source>
</evidence>
<dbReference type="RefSeq" id="WP_379566311.1">
    <property type="nucleotide sequence ID" value="NZ_JBHSQK010000028.1"/>
</dbReference>
<keyword evidence="2" id="KW-0067">ATP-binding</keyword>
<dbReference type="Gene3D" id="3.30.450.40">
    <property type="match status" value="1"/>
</dbReference>
<evidence type="ECO:0000259" key="6">
    <source>
        <dbReference type="PROSITE" id="PS50045"/>
    </source>
</evidence>
<keyword evidence="3" id="KW-0805">Transcription regulation</keyword>
<evidence type="ECO:0000313" key="7">
    <source>
        <dbReference type="EMBL" id="MFC5949221.1"/>
    </source>
</evidence>
<keyword evidence="8" id="KW-1185">Reference proteome</keyword>
<dbReference type="InterPro" id="IPR002197">
    <property type="entry name" value="HTH_Fis"/>
</dbReference>
<dbReference type="SUPFAM" id="SSF46689">
    <property type="entry name" value="Homeodomain-like"/>
    <property type="match status" value="1"/>
</dbReference>
<accession>A0ABW1I6B5</accession>
<dbReference type="PRINTS" id="PR01590">
    <property type="entry name" value="HTHFIS"/>
</dbReference>
<dbReference type="Proteomes" id="UP001596119">
    <property type="component" value="Unassembled WGS sequence"/>
</dbReference>
<evidence type="ECO:0000256" key="5">
    <source>
        <dbReference type="SAM" id="MobiDB-lite"/>
    </source>
</evidence>
<feature type="domain" description="Sigma-54 factor interaction" evidence="6">
    <location>
        <begin position="446"/>
        <end position="505"/>
    </location>
</feature>
<reference evidence="8" key="1">
    <citation type="journal article" date="2019" name="Int. J. Syst. Evol. Microbiol.">
        <title>The Global Catalogue of Microorganisms (GCM) 10K type strain sequencing project: providing services to taxonomists for standard genome sequencing and annotation.</title>
        <authorList>
            <consortium name="The Broad Institute Genomics Platform"/>
            <consortium name="The Broad Institute Genome Sequencing Center for Infectious Disease"/>
            <person name="Wu L."/>
            <person name="Ma J."/>
        </authorList>
    </citation>
    <scope>NUCLEOTIDE SEQUENCE [LARGE SCALE GENOMIC DNA]</scope>
    <source>
        <strain evidence="8">CGMCC 4.7397</strain>
    </source>
</reference>
<dbReference type="SUPFAM" id="SSF52540">
    <property type="entry name" value="P-loop containing nucleoside triphosphate hydrolases"/>
    <property type="match status" value="1"/>
</dbReference>
<dbReference type="Pfam" id="PF25601">
    <property type="entry name" value="AAA_lid_14"/>
    <property type="match status" value="1"/>
</dbReference>
<feature type="compositionally biased region" description="Basic and acidic residues" evidence="5">
    <location>
        <begin position="312"/>
        <end position="322"/>
    </location>
</feature>
<evidence type="ECO:0000256" key="2">
    <source>
        <dbReference type="ARBA" id="ARBA00022840"/>
    </source>
</evidence>
<evidence type="ECO:0000256" key="1">
    <source>
        <dbReference type="ARBA" id="ARBA00022741"/>
    </source>
</evidence>
<dbReference type="Gene3D" id="1.10.8.60">
    <property type="match status" value="1"/>
</dbReference>
<comment type="caution">
    <text evidence="7">The sequence shown here is derived from an EMBL/GenBank/DDBJ whole genome shotgun (WGS) entry which is preliminary data.</text>
</comment>
<dbReference type="InterPro" id="IPR058031">
    <property type="entry name" value="AAA_lid_NorR"/>
</dbReference>
<dbReference type="Gene3D" id="1.10.10.60">
    <property type="entry name" value="Homeodomain-like"/>
    <property type="match status" value="1"/>
</dbReference>
<sequence>MRVDERERAVRDAREDFLSGERPSAGLRPEIASSWRRCRLSGVAADADSVPYEPLGANRLLTAAATPVLDWLADQLTGGTAVILADADARILDRRAEGQTLSRHLDRVLCAPGFNFGEEHIGTNGIGSVLESSGPVMIAGAEHYRDNLQGFTCVGTPLRHPVHRRLVGVLDVCCRYDDTNELMTPLLLSASREIESRMYAESSLRERMLLEEFLKVSRRTSAAVVTLNQDFIITNTAAASLLDPADHALLWEWASGSMTRRMTRRGEFAGEVRLSRDVVLHGRARTVGEVRGGPAGVLVELRRPANGSPHRRPAEPRPREGDLLPGRSAAWRRALAELAVADRSGLDVLVTGEPGVGKLRAAERIGGPGRTVLDAALAVVDPGWPDQLRRRLTLPGTLVLRHLDRTPEPLTAAVAALLEGPRAARVVATADGASECRLLDHFPARVELPPLRHRPEDIADVAPALLAQGEGPAPRLQARALQALMALEWRGNVRELAAVLGSARLRAMGGDITLAHLPAEHRRAVTGRSLPTLKRTEREAILEALTDARGNKLAAAERLGIARSTLYRKMRALGIDDKRWA</sequence>
<name>A0ABW1I6B5_9PSEU</name>
<evidence type="ECO:0000256" key="3">
    <source>
        <dbReference type="ARBA" id="ARBA00023015"/>
    </source>
</evidence>
<dbReference type="EMBL" id="JBHSQK010000028">
    <property type="protein sequence ID" value="MFC5949221.1"/>
    <property type="molecule type" value="Genomic_DNA"/>
</dbReference>
<dbReference type="InterPro" id="IPR002078">
    <property type="entry name" value="Sigma_54_int"/>
</dbReference>
<dbReference type="Pfam" id="PF02954">
    <property type="entry name" value="HTH_8"/>
    <property type="match status" value="1"/>
</dbReference>
<feature type="region of interest" description="Disordered" evidence="5">
    <location>
        <begin position="302"/>
        <end position="325"/>
    </location>
</feature>
<dbReference type="PANTHER" id="PTHR32071">
    <property type="entry name" value="TRANSCRIPTIONAL REGULATORY PROTEIN"/>
    <property type="match status" value="1"/>
</dbReference>
<dbReference type="InterPro" id="IPR029016">
    <property type="entry name" value="GAF-like_dom_sf"/>
</dbReference>
<organism evidence="7 8">
    <name type="scientific">Pseudonocardia lutea</name>
    <dbReference type="NCBI Taxonomy" id="2172015"/>
    <lineage>
        <taxon>Bacteria</taxon>
        <taxon>Bacillati</taxon>
        <taxon>Actinomycetota</taxon>
        <taxon>Actinomycetes</taxon>
        <taxon>Pseudonocardiales</taxon>
        <taxon>Pseudonocardiaceae</taxon>
        <taxon>Pseudonocardia</taxon>
    </lineage>
</organism>
<keyword evidence="4" id="KW-0804">Transcription</keyword>
<evidence type="ECO:0000313" key="8">
    <source>
        <dbReference type="Proteomes" id="UP001596119"/>
    </source>
</evidence>
<proteinExistence type="predicted"/>
<dbReference type="InterPro" id="IPR009057">
    <property type="entry name" value="Homeodomain-like_sf"/>
</dbReference>
<keyword evidence="1" id="KW-0547">Nucleotide-binding</keyword>
<protein>
    <submittedName>
        <fullName evidence="7">Sigma-54-dependent Fis family transcriptional regulator</fullName>
    </submittedName>
</protein>
<dbReference type="InterPro" id="IPR027417">
    <property type="entry name" value="P-loop_NTPase"/>
</dbReference>
<dbReference type="Gene3D" id="3.40.50.300">
    <property type="entry name" value="P-loop containing nucleotide triphosphate hydrolases"/>
    <property type="match status" value="1"/>
</dbReference>